<dbReference type="PANTHER" id="PTHR43433">
    <property type="entry name" value="HYDROLASE, ALPHA/BETA FOLD FAMILY PROTEIN"/>
    <property type="match status" value="1"/>
</dbReference>
<dbReference type="Pfam" id="PF00561">
    <property type="entry name" value="Abhydrolase_1"/>
    <property type="match status" value="1"/>
</dbReference>
<evidence type="ECO:0000259" key="1">
    <source>
        <dbReference type="Pfam" id="PF00561"/>
    </source>
</evidence>
<gene>
    <name evidence="2" type="ORF">SAMN04324258_1233</name>
</gene>
<dbReference type="EMBL" id="FUZQ01000002">
    <property type="protein sequence ID" value="SKC48714.1"/>
    <property type="molecule type" value="Genomic_DNA"/>
</dbReference>
<dbReference type="PRINTS" id="PR00111">
    <property type="entry name" value="ABHYDROLASE"/>
</dbReference>
<feature type="domain" description="AB hydrolase-1" evidence="1">
    <location>
        <begin position="29"/>
        <end position="264"/>
    </location>
</feature>
<dbReference type="Gene3D" id="3.40.50.1820">
    <property type="entry name" value="alpha/beta hydrolase"/>
    <property type="match status" value="1"/>
</dbReference>
<dbReference type="InterPro" id="IPR029058">
    <property type="entry name" value="AB_hydrolase_fold"/>
</dbReference>
<dbReference type="Proteomes" id="UP000189777">
    <property type="component" value="Unassembled WGS sequence"/>
</dbReference>
<dbReference type="PANTHER" id="PTHR43433:SF1">
    <property type="entry name" value="BLL5160 PROTEIN"/>
    <property type="match status" value="1"/>
</dbReference>
<dbReference type="SUPFAM" id="SSF53474">
    <property type="entry name" value="alpha/beta-Hydrolases"/>
    <property type="match status" value="1"/>
</dbReference>
<proteinExistence type="predicted"/>
<dbReference type="InterPro" id="IPR000073">
    <property type="entry name" value="AB_hydrolase_1"/>
</dbReference>
<evidence type="ECO:0000313" key="3">
    <source>
        <dbReference type="Proteomes" id="UP000189777"/>
    </source>
</evidence>
<name>A0A1T5JBI8_9MICO</name>
<evidence type="ECO:0000313" key="2">
    <source>
        <dbReference type="EMBL" id="SKC48714.1"/>
    </source>
</evidence>
<dbReference type="GO" id="GO:0003824">
    <property type="term" value="F:catalytic activity"/>
    <property type="evidence" value="ECO:0007669"/>
    <property type="project" value="UniProtKB-ARBA"/>
</dbReference>
<sequence>MAMGTRHELDLPDGRRLVAYEDGPASADVVVWHHGSPQSGELLPPVVAAARARGLRVVSAARAGYGGSTRLPGRTVADAAVDVGHVLDALGAARCLAVGASGGGPHALALAALRPDVVSGAVTLAGVAPFPGRGGDTDWFAGMADDGGLRSALDGPAARERHGETAEFDESSFTADDRAALAGAWAALGADAARSGQAWPGGQVDDDVAFVRPWGVALDAVAAPTLVVQGGADRVVPRHHADLLVDALPAAELWLRPRDGHISVLAALPVALDWWRSAT</sequence>
<organism evidence="2 3">
    <name type="scientific">Krasilnikoviella flava</name>
    <dbReference type="NCBI Taxonomy" id="526729"/>
    <lineage>
        <taxon>Bacteria</taxon>
        <taxon>Bacillati</taxon>
        <taxon>Actinomycetota</taxon>
        <taxon>Actinomycetes</taxon>
        <taxon>Micrococcales</taxon>
        <taxon>Promicromonosporaceae</taxon>
        <taxon>Krasilnikoviella</taxon>
    </lineage>
</organism>
<protein>
    <submittedName>
        <fullName evidence="2">Pimeloyl-ACP methyl ester carboxylesterase</fullName>
    </submittedName>
</protein>
<keyword evidence="3" id="KW-1185">Reference proteome</keyword>
<dbReference type="STRING" id="526729.SAMN04324258_1233"/>
<reference evidence="2 3" key="1">
    <citation type="submission" date="2017-02" db="EMBL/GenBank/DDBJ databases">
        <authorList>
            <person name="Peterson S.W."/>
        </authorList>
    </citation>
    <scope>NUCLEOTIDE SEQUENCE [LARGE SCALE GENOMIC DNA]</scope>
    <source>
        <strain evidence="2 3">DSM 21481</strain>
    </source>
</reference>
<dbReference type="AlphaFoldDB" id="A0A1T5JBI8"/>
<accession>A0A1T5JBI8</accession>
<dbReference type="InterPro" id="IPR050471">
    <property type="entry name" value="AB_hydrolase"/>
</dbReference>